<evidence type="ECO:0000259" key="14">
    <source>
        <dbReference type="Pfam" id="PF21088"/>
    </source>
</evidence>
<dbReference type="PANTHER" id="PTHR30347">
    <property type="entry name" value="POTASSIUM CHANNEL RELATED"/>
    <property type="match status" value="1"/>
</dbReference>
<feature type="transmembrane region" description="Helical" evidence="9">
    <location>
        <begin position="525"/>
        <end position="543"/>
    </location>
</feature>
<dbReference type="Pfam" id="PF21082">
    <property type="entry name" value="MS_channel_3rd"/>
    <property type="match status" value="1"/>
</dbReference>
<gene>
    <name evidence="15" type="ordered locus">Swoo_4182</name>
</gene>
<dbReference type="InterPro" id="IPR049142">
    <property type="entry name" value="MS_channel_1st"/>
</dbReference>
<dbReference type="InterPro" id="IPR006686">
    <property type="entry name" value="MscS_channel_CS"/>
</dbReference>
<dbReference type="FunFam" id="2.30.30.60:FF:000001">
    <property type="entry name" value="MscS Mechanosensitive ion channel"/>
    <property type="match status" value="1"/>
</dbReference>
<dbReference type="Pfam" id="PF00924">
    <property type="entry name" value="MS_channel_2nd"/>
    <property type="match status" value="1"/>
</dbReference>
<evidence type="ECO:0000259" key="12">
    <source>
        <dbReference type="Pfam" id="PF12794"/>
    </source>
</evidence>
<evidence type="ECO:0000313" key="16">
    <source>
        <dbReference type="Proteomes" id="UP000002168"/>
    </source>
</evidence>
<evidence type="ECO:0000313" key="15">
    <source>
        <dbReference type="EMBL" id="ACA88438.1"/>
    </source>
</evidence>
<dbReference type="Gene3D" id="3.30.70.100">
    <property type="match status" value="1"/>
</dbReference>
<feature type="transmembrane region" description="Helical" evidence="9">
    <location>
        <begin position="875"/>
        <end position="903"/>
    </location>
</feature>
<evidence type="ECO:0000256" key="2">
    <source>
        <dbReference type="ARBA" id="ARBA00008017"/>
    </source>
</evidence>
<dbReference type="eggNOG" id="COG3264">
    <property type="taxonomic scope" value="Bacteria"/>
</dbReference>
<dbReference type="SUPFAM" id="SSF50182">
    <property type="entry name" value="Sm-like ribonucleoproteins"/>
    <property type="match status" value="1"/>
</dbReference>
<dbReference type="SUPFAM" id="SSF82689">
    <property type="entry name" value="Mechanosensitive channel protein MscS (YggB), C-terminal domain"/>
    <property type="match status" value="1"/>
</dbReference>
<dbReference type="Proteomes" id="UP000002168">
    <property type="component" value="Chromosome"/>
</dbReference>
<evidence type="ECO:0000256" key="1">
    <source>
        <dbReference type="ARBA" id="ARBA00004651"/>
    </source>
</evidence>
<feature type="domain" description="Mechanosensitive ion channel transmembrane helices 2/3" evidence="14">
    <location>
        <begin position="848"/>
        <end position="889"/>
    </location>
</feature>
<dbReference type="Gene3D" id="2.30.30.60">
    <property type="match status" value="1"/>
</dbReference>
<comment type="similarity">
    <text evidence="2">Belongs to the MscS (TC 1.A.23) family.</text>
</comment>
<sequence length="1070" mass="121834" precursor="true">MFQTIRAILLLTFFLFTLSAHSANPLDLNKKLGINQTQGENLTAEEKLAHIERNTNELAEVEKNYIDLINNYESHKLNIEHQLQEAQAPLIWSKNQGLTQQASFAYLRLSELKEIEAELHGKITLLLKEHNQLPSKIISARKALTAHSKNKIKETGNIEEKLLVAQRQLYTQSLSTLEAELASSQKRINLNQQQMQLVRKQLSQQESLIESINSEMAQQRQHKTDSTIAKSLIETANEQNPLTQELSQKNREYADELKKLTLLTNEAIKQQEKAENLYQQQAKQLTNIQQQISWIKLSSAFGERFLQILQSLPSVPDQEKLQTKIANSRLIKYQLEQDQTLNGQQLQSIGSFTLIQNQLLNSQHDLLVQLLQGYDLYLSELADLRVIYEQLTQQNLTIKSTLNEHLFWVPNANSIGKLWFTDLLQSTQWLIAQQPLTQVSASISTQSTLWSWWLILLIVSLIAQDILTPKFNKTLEQDAAFVGNVTQDSFFYTLRALVNTFIYSIFKPSPIVLAGIIMLKSEQNMVSAIGMGVLVIGLVYLLYRFSYLLALNNGLLISHFKGHEALIRKGQLKLKAFTLTTIPFFGIMGVTEVINNSVLRNSIGRGAFIIFCILLFMFYKEILSISKREYHAHQDGKNKKLLQRLLWAILLLVPPVCAVLAFKGYYYTAFQMLLQLQISLLLSLGFMLLYQLTKRWMLIERRRIAFDRAKARRAEILSQRERGEETQSSSDPLDTYEEPQVDLETISSQSLGLVRSLLILAFLVSLVGLWTQTHTALFSLLDGITLWTSNTTINGIEQPLPITLKSLLLGLIIVGFSLMIATNLPGLIELTILQRLDLTQGTGFAITTVSRYLVIFFGILSGFSTLGMEWSKLQWLIAALSLGLGFGLQEIFANFISGLIILFEKPVRIGDTVTIRDLTGTVSKIQIRATTIIDWDRKEIIIPNKAFITEQLINWSLSDPITRVIVYVSVARDSDPARVEASLYQAVKECDEALEIPEPEVWFAGFGKHTQDYEVRAYAKDMNTRWPLRHKLHKEISKKLRENNLELAFPQLEVHISNTHNKDTQGLIRT</sequence>
<dbReference type="Pfam" id="PF12794">
    <property type="entry name" value="MscS_TM"/>
    <property type="match status" value="1"/>
</dbReference>
<organism evidence="15 16">
    <name type="scientific">Shewanella woodyi (strain ATCC 51908 / MS32)</name>
    <dbReference type="NCBI Taxonomy" id="392500"/>
    <lineage>
        <taxon>Bacteria</taxon>
        <taxon>Pseudomonadati</taxon>
        <taxon>Pseudomonadota</taxon>
        <taxon>Gammaproteobacteria</taxon>
        <taxon>Alteromonadales</taxon>
        <taxon>Shewanellaceae</taxon>
        <taxon>Shewanella</taxon>
    </lineage>
</organism>
<dbReference type="InterPro" id="IPR023408">
    <property type="entry name" value="MscS_beta-dom_sf"/>
</dbReference>
<dbReference type="GO" id="GO:0008381">
    <property type="term" value="F:mechanosensitive monoatomic ion channel activity"/>
    <property type="evidence" value="ECO:0007669"/>
    <property type="project" value="UniProtKB-ARBA"/>
</dbReference>
<feature type="coiled-coil region" evidence="8">
    <location>
        <begin position="174"/>
        <end position="215"/>
    </location>
</feature>
<keyword evidence="7 9" id="KW-0472">Membrane</keyword>
<evidence type="ECO:0000256" key="3">
    <source>
        <dbReference type="ARBA" id="ARBA00022475"/>
    </source>
</evidence>
<evidence type="ECO:0000256" key="9">
    <source>
        <dbReference type="SAM" id="Phobius"/>
    </source>
</evidence>
<dbReference type="FunFam" id="1.10.287.1260:FF:000002">
    <property type="entry name" value="Potassium efflux system KefA"/>
    <property type="match status" value="1"/>
</dbReference>
<feature type="chain" id="PRO_5002767073" evidence="10">
    <location>
        <begin position="23"/>
        <end position="1070"/>
    </location>
</feature>
<dbReference type="InterPro" id="IPR006685">
    <property type="entry name" value="MscS_channel_2nd"/>
</dbReference>
<dbReference type="SUPFAM" id="SSF82861">
    <property type="entry name" value="Mechanosensitive channel protein MscS (YggB), transmembrane region"/>
    <property type="match status" value="1"/>
</dbReference>
<dbReference type="AlphaFoldDB" id="B1KHW0"/>
<feature type="transmembrane region" description="Helical" evidence="9">
    <location>
        <begin position="645"/>
        <end position="666"/>
    </location>
</feature>
<comment type="subcellular location">
    <subcellularLocation>
        <location evidence="1">Cell membrane</location>
        <topology evidence="1">Multi-pass membrane protein</topology>
    </subcellularLocation>
</comment>
<keyword evidence="8" id="KW-0175">Coiled coil</keyword>
<feature type="transmembrane region" description="Helical" evidence="9">
    <location>
        <begin position="606"/>
        <end position="625"/>
    </location>
</feature>
<feature type="transmembrane region" description="Helical" evidence="9">
    <location>
        <begin position="844"/>
        <end position="863"/>
    </location>
</feature>
<dbReference type="InterPro" id="IPR052702">
    <property type="entry name" value="MscS-like_channel"/>
</dbReference>
<feature type="domain" description="Mechanosensitive ion channel inner membrane" evidence="12">
    <location>
        <begin position="449"/>
        <end position="787"/>
    </location>
</feature>
<dbReference type="KEGG" id="swd:Swoo_4182"/>
<evidence type="ECO:0000256" key="7">
    <source>
        <dbReference type="ARBA" id="ARBA00023136"/>
    </source>
</evidence>
<name>B1KHW0_SHEWM</name>
<dbReference type="InterPro" id="IPR025692">
    <property type="entry name" value="MscS_IM_dom1"/>
</dbReference>
<keyword evidence="6 9" id="KW-1133">Transmembrane helix</keyword>
<feature type="coiled-coil region" evidence="8">
    <location>
        <begin position="243"/>
        <end position="291"/>
    </location>
</feature>
<dbReference type="InterPro" id="IPR011066">
    <property type="entry name" value="MscS_channel_C_sf"/>
</dbReference>
<dbReference type="HOGENOM" id="CLU_007829_2_0_6"/>
<evidence type="ECO:0000256" key="8">
    <source>
        <dbReference type="SAM" id="Coils"/>
    </source>
</evidence>
<evidence type="ECO:0000256" key="5">
    <source>
        <dbReference type="ARBA" id="ARBA00022729"/>
    </source>
</evidence>
<keyword evidence="16" id="KW-1185">Reference proteome</keyword>
<dbReference type="PANTHER" id="PTHR30347:SF9">
    <property type="entry name" value="MINICONDUCTANCE MECHANOSENSITIVE CHANNEL MSCM"/>
    <property type="match status" value="1"/>
</dbReference>
<dbReference type="InterPro" id="IPR049278">
    <property type="entry name" value="MS_channel_C"/>
</dbReference>
<dbReference type="STRING" id="392500.Swoo_4182"/>
<feature type="transmembrane region" description="Helical" evidence="9">
    <location>
        <begin position="576"/>
        <end position="594"/>
    </location>
</feature>
<dbReference type="GO" id="GO:0005886">
    <property type="term" value="C:plasma membrane"/>
    <property type="evidence" value="ECO:0007669"/>
    <property type="project" value="UniProtKB-SubCell"/>
</dbReference>
<dbReference type="EMBL" id="CP000961">
    <property type="protein sequence ID" value="ACA88438.1"/>
    <property type="molecule type" value="Genomic_DNA"/>
</dbReference>
<feature type="transmembrane region" description="Helical" evidence="9">
    <location>
        <begin position="449"/>
        <end position="467"/>
    </location>
</feature>
<keyword evidence="4 9" id="KW-0812">Transmembrane</keyword>
<feature type="transmembrane region" description="Helical" evidence="9">
    <location>
        <begin position="753"/>
        <end position="771"/>
    </location>
</feature>
<evidence type="ECO:0000256" key="6">
    <source>
        <dbReference type="ARBA" id="ARBA00022989"/>
    </source>
</evidence>
<dbReference type="Gene3D" id="1.10.287.1260">
    <property type="match status" value="1"/>
</dbReference>
<feature type="domain" description="Mechanosensitive ion channel MscS" evidence="11">
    <location>
        <begin position="891"/>
        <end position="956"/>
    </location>
</feature>
<evidence type="ECO:0000259" key="11">
    <source>
        <dbReference type="Pfam" id="PF00924"/>
    </source>
</evidence>
<feature type="transmembrane region" description="Helical" evidence="9">
    <location>
        <begin position="807"/>
        <end position="832"/>
    </location>
</feature>
<feature type="signal peptide" evidence="10">
    <location>
        <begin position="1"/>
        <end position="22"/>
    </location>
</feature>
<dbReference type="PROSITE" id="PS01246">
    <property type="entry name" value="UPF0003"/>
    <property type="match status" value="1"/>
</dbReference>
<dbReference type="InterPro" id="IPR011014">
    <property type="entry name" value="MscS_channel_TM-2"/>
</dbReference>
<dbReference type="RefSeq" id="WP_012326767.1">
    <property type="nucleotide sequence ID" value="NC_010506.1"/>
</dbReference>
<feature type="transmembrane region" description="Helical" evidence="9">
    <location>
        <begin position="672"/>
        <end position="693"/>
    </location>
</feature>
<feature type="domain" description="Mechanosensitive ion channel MscS C-terminal" evidence="13">
    <location>
        <begin position="966"/>
        <end position="1046"/>
    </location>
</feature>
<dbReference type="InterPro" id="IPR010920">
    <property type="entry name" value="LSM_dom_sf"/>
</dbReference>
<keyword evidence="3" id="KW-1003">Cell membrane</keyword>
<keyword evidence="5 10" id="KW-0732">Signal</keyword>
<dbReference type="Pfam" id="PF21088">
    <property type="entry name" value="MS_channel_1st"/>
    <property type="match status" value="1"/>
</dbReference>
<evidence type="ECO:0000256" key="4">
    <source>
        <dbReference type="ARBA" id="ARBA00022692"/>
    </source>
</evidence>
<feature type="coiled-coil region" evidence="8">
    <location>
        <begin position="34"/>
        <end position="78"/>
    </location>
</feature>
<evidence type="ECO:0000256" key="10">
    <source>
        <dbReference type="SAM" id="SignalP"/>
    </source>
</evidence>
<accession>B1KHW0</accession>
<proteinExistence type="inferred from homology"/>
<reference evidence="15 16" key="1">
    <citation type="submission" date="2008-02" db="EMBL/GenBank/DDBJ databases">
        <title>Complete sequence of Shewanella woodyi ATCC 51908.</title>
        <authorList>
            <consortium name="US DOE Joint Genome Institute"/>
            <person name="Copeland A."/>
            <person name="Lucas S."/>
            <person name="Lapidus A."/>
            <person name="Glavina del Rio T."/>
            <person name="Dalin E."/>
            <person name="Tice H."/>
            <person name="Bruce D."/>
            <person name="Goodwin L."/>
            <person name="Pitluck S."/>
            <person name="Sims D."/>
            <person name="Brettin T."/>
            <person name="Detter J.C."/>
            <person name="Han C."/>
            <person name="Kuske C.R."/>
            <person name="Schmutz J."/>
            <person name="Larimer F."/>
            <person name="Land M."/>
            <person name="Hauser L."/>
            <person name="Kyrpides N."/>
            <person name="Lykidis A."/>
            <person name="Zhao J.-S."/>
            <person name="Richardson P."/>
        </authorList>
    </citation>
    <scope>NUCLEOTIDE SEQUENCE [LARGE SCALE GENOMIC DNA]</scope>
    <source>
        <strain evidence="16">ATCC 51908 / MS32</strain>
    </source>
</reference>
<evidence type="ECO:0000259" key="13">
    <source>
        <dbReference type="Pfam" id="PF21082"/>
    </source>
</evidence>
<protein>
    <submittedName>
        <fullName evidence="15">MscS Mechanosensitive ion channel</fullName>
    </submittedName>
</protein>
<feature type="transmembrane region" description="Helical" evidence="9">
    <location>
        <begin position="496"/>
        <end position="519"/>
    </location>
</feature>